<dbReference type="Proteomes" id="UP000615455">
    <property type="component" value="Unassembled WGS sequence"/>
</dbReference>
<evidence type="ECO:0000313" key="2">
    <source>
        <dbReference type="Proteomes" id="UP000615455"/>
    </source>
</evidence>
<dbReference type="EMBL" id="BMHE01000005">
    <property type="protein sequence ID" value="GGI46031.1"/>
    <property type="molecule type" value="Genomic_DNA"/>
</dbReference>
<protein>
    <submittedName>
        <fullName evidence="1">Uncharacterized protein</fullName>
    </submittedName>
</protein>
<gene>
    <name evidence="1" type="ORF">GCM10008018_15090</name>
</gene>
<evidence type="ECO:0000313" key="1">
    <source>
        <dbReference type="EMBL" id="GGI46031.1"/>
    </source>
</evidence>
<name>A0ABQ2BRS1_9BACL</name>
<keyword evidence="2" id="KW-1185">Reference proteome</keyword>
<proteinExistence type="predicted"/>
<reference evidence="2" key="1">
    <citation type="journal article" date="2019" name="Int. J. Syst. Evol. Microbiol.">
        <title>The Global Catalogue of Microorganisms (GCM) 10K type strain sequencing project: providing services to taxonomists for standard genome sequencing and annotation.</title>
        <authorList>
            <consortium name="The Broad Institute Genomics Platform"/>
            <consortium name="The Broad Institute Genome Sequencing Center for Infectious Disease"/>
            <person name="Wu L."/>
            <person name="Ma J."/>
        </authorList>
    </citation>
    <scope>NUCLEOTIDE SEQUENCE [LARGE SCALE GENOMIC DNA]</scope>
    <source>
        <strain evidence="2">CGMCC 1.15043</strain>
    </source>
</reference>
<accession>A0ABQ2BRS1</accession>
<sequence>MNSDNVYCIQCNSIMVKASAEKIFKTGFYHTTIPLCLCKSCAFVQENTLSIEIISNSHKCYADFHLPQSYLVDGVTA</sequence>
<organism evidence="1 2">
    <name type="scientific">Paenibacillus marchantiophytorum</name>
    <dbReference type="NCBI Taxonomy" id="1619310"/>
    <lineage>
        <taxon>Bacteria</taxon>
        <taxon>Bacillati</taxon>
        <taxon>Bacillota</taxon>
        <taxon>Bacilli</taxon>
        <taxon>Bacillales</taxon>
        <taxon>Paenibacillaceae</taxon>
        <taxon>Paenibacillus</taxon>
    </lineage>
</organism>
<comment type="caution">
    <text evidence="1">The sequence shown here is derived from an EMBL/GenBank/DDBJ whole genome shotgun (WGS) entry which is preliminary data.</text>
</comment>